<dbReference type="SUPFAM" id="SSF102114">
    <property type="entry name" value="Radical SAM enzymes"/>
    <property type="match status" value="1"/>
</dbReference>
<evidence type="ECO:0000259" key="17">
    <source>
        <dbReference type="PROSITE" id="PS51918"/>
    </source>
</evidence>
<dbReference type="GO" id="GO:0046872">
    <property type="term" value="F:metal ion binding"/>
    <property type="evidence" value="ECO:0007669"/>
    <property type="project" value="UniProtKB-KW"/>
</dbReference>
<keyword evidence="11" id="KW-0411">Iron-sulfur</keyword>
<evidence type="ECO:0000256" key="13">
    <source>
        <dbReference type="ARBA" id="ARBA00051661"/>
    </source>
</evidence>
<evidence type="ECO:0000256" key="2">
    <source>
        <dbReference type="ARBA" id="ARBA00002399"/>
    </source>
</evidence>
<evidence type="ECO:0000256" key="10">
    <source>
        <dbReference type="ARBA" id="ARBA00023004"/>
    </source>
</evidence>
<dbReference type="SFLD" id="SFLDG01082">
    <property type="entry name" value="B12-binding_domain_containing"/>
    <property type="match status" value="1"/>
</dbReference>
<evidence type="ECO:0000256" key="6">
    <source>
        <dbReference type="ARBA" id="ARBA00022679"/>
    </source>
</evidence>
<dbReference type="InterPro" id="IPR023404">
    <property type="entry name" value="rSAM_horseshoe"/>
</dbReference>
<dbReference type="SFLD" id="SFLDS00029">
    <property type="entry name" value="Radical_SAM"/>
    <property type="match status" value="1"/>
</dbReference>
<dbReference type="PANTHER" id="PTHR11918:SF45">
    <property type="entry name" value="THREONYLCARBAMOYLADENOSINE TRNA METHYLTHIOTRANSFERASE"/>
    <property type="match status" value="1"/>
</dbReference>
<dbReference type="PROSITE" id="PS01278">
    <property type="entry name" value="MTTASE_RADICAL"/>
    <property type="match status" value="1"/>
</dbReference>
<dbReference type="GO" id="GO:0035598">
    <property type="term" value="F:tRNA (N(6)-L-threonylcarbamoyladenosine(37)-C(2))-methylthiotransferase activity"/>
    <property type="evidence" value="ECO:0007669"/>
    <property type="project" value="UniProtKB-EC"/>
</dbReference>
<accession>A0A154BU21</accession>
<evidence type="ECO:0000256" key="11">
    <source>
        <dbReference type="ARBA" id="ARBA00023014"/>
    </source>
</evidence>
<proteinExistence type="inferred from homology"/>
<dbReference type="FunFam" id="3.40.50.12160:FF:000004">
    <property type="entry name" value="Threonylcarbamoyladenosine tRNA methylthiotransferase MtaB"/>
    <property type="match status" value="1"/>
</dbReference>
<dbReference type="InterPro" id="IPR058240">
    <property type="entry name" value="rSAM_sf"/>
</dbReference>
<dbReference type="InterPro" id="IPR013848">
    <property type="entry name" value="Methylthiotransferase_N"/>
</dbReference>
<comment type="similarity">
    <text evidence="14">Belongs to the methylthiotransferase family. MtaB subfamily.</text>
</comment>
<evidence type="ECO:0000256" key="1">
    <source>
        <dbReference type="ARBA" id="ARBA00001966"/>
    </source>
</evidence>
<keyword evidence="5" id="KW-0963">Cytoplasm</keyword>
<evidence type="ECO:0000256" key="9">
    <source>
        <dbReference type="ARBA" id="ARBA00022723"/>
    </source>
</evidence>
<evidence type="ECO:0000256" key="8">
    <source>
        <dbReference type="ARBA" id="ARBA00022694"/>
    </source>
</evidence>
<evidence type="ECO:0000313" key="18">
    <source>
        <dbReference type="EMBL" id="KYZ77018.1"/>
    </source>
</evidence>
<dbReference type="Pfam" id="PF04055">
    <property type="entry name" value="Radical_SAM"/>
    <property type="match status" value="1"/>
</dbReference>
<dbReference type="Gene3D" id="3.80.30.20">
    <property type="entry name" value="tm_1862 like domain"/>
    <property type="match status" value="1"/>
</dbReference>
<feature type="domain" description="MTTase N-terminal" evidence="16">
    <location>
        <begin position="2"/>
        <end position="114"/>
    </location>
</feature>
<keyword evidence="8" id="KW-0819">tRNA processing</keyword>
<dbReference type="PROSITE" id="PS51449">
    <property type="entry name" value="MTTASE_N"/>
    <property type="match status" value="1"/>
</dbReference>
<evidence type="ECO:0000256" key="15">
    <source>
        <dbReference type="ARBA" id="ARBA00069898"/>
    </source>
</evidence>
<dbReference type="PROSITE" id="PS51918">
    <property type="entry name" value="RADICAL_SAM"/>
    <property type="match status" value="1"/>
</dbReference>
<dbReference type="STRING" id="1794912.AXX12_02430"/>
<evidence type="ECO:0000313" key="19">
    <source>
        <dbReference type="Proteomes" id="UP000076268"/>
    </source>
</evidence>
<organism evidence="18 19">
    <name type="scientific">Anaerosporomusa subterranea</name>
    <dbReference type="NCBI Taxonomy" id="1794912"/>
    <lineage>
        <taxon>Bacteria</taxon>
        <taxon>Bacillati</taxon>
        <taxon>Bacillota</taxon>
        <taxon>Negativicutes</taxon>
        <taxon>Acetonemataceae</taxon>
        <taxon>Anaerosporomusa</taxon>
    </lineage>
</organism>
<name>A0A154BU21_ANASB</name>
<keyword evidence="7" id="KW-0949">S-adenosyl-L-methionine</keyword>
<evidence type="ECO:0000256" key="7">
    <source>
        <dbReference type="ARBA" id="ARBA00022691"/>
    </source>
</evidence>
<dbReference type="EC" id="2.8.4.5" evidence="3"/>
<keyword evidence="9" id="KW-0479">Metal-binding</keyword>
<dbReference type="AlphaFoldDB" id="A0A154BU21"/>
<feature type="domain" description="Radical SAM core" evidence="17">
    <location>
        <begin position="139"/>
        <end position="368"/>
    </location>
</feature>
<comment type="function">
    <text evidence="2">Catalyzes the methylthiolation of N6-threonylcarbamoyladenosine (t(6)A), leading to the formation of 2-methylthio-N6-threonylcarbamoyladenosine (ms(2)t(6)A) at position 37 in tRNAs that read codons beginning with adenine.</text>
</comment>
<keyword evidence="19" id="KW-1185">Reference proteome</keyword>
<evidence type="ECO:0000259" key="16">
    <source>
        <dbReference type="PROSITE" id="PS51449"/>
    </source>
</evidence>
<sequence length="438" mass="48617">MPRVAFITLGCKVNQFETEVIEGLFAQQGYQAVDSDEPADIYVINTCSVTHVGEKKSRQLIRRASRLNPEAMIVVTGCYAQISPDQVAAIPGVDLIIGTQDRRRIVELVEAARDQRQQVNAVSDIMQAWEFEDIPLFSRQGRTRAFLKIQEGCDNYCTYCIIPYTRGHLRSRPLASVIAEAEKLITAGFQEIVLTGIHLGAYGRDLGGISLEDAVAALLALPTLQRVRLSSLESIEVSDGLVRLMEQDERFCRHLHLPLQAGSDPVLQAMNRHYTTADFRRQLDALLARLPDLAVSTDIIVGFPGETEELFEQALAFVATLPLARIHVFPYSPRAGTPAATYSGQISEAEKKRRTHAMQEVGDILAKEYRRRYVGNQGTVLFEHAKPGLAEGLTSNYLRVYVKETSDLAGQIHCVRLDSLYKDGLLGTLLSSRSSNET</sequence>
<dbReference type="InterPro" id="IPR038135">
    <property type="entry name" value="Methylthiotransferase_N_sf"/>
</dbReference>
<keyword evidence="6 18" id="KW-0808">Transferase</keyword>
<dbReference type="EMBL" id="LSGP01000013">
    <property type="protein sequence ID" value="KYZ77018.1"/>
    <property type="molecule type" value="Genomic_DNA"/>
</dbReference>
<dbReference type="InterPro" id="IPR006467">
    <property type="entry name" value="MiaB-like_bact"/>
</dbReference>
<dbReference type="InterPro" id="IPR020612">
    <property type="entry name" value="Methylthiotransferase_CS"/>
</dbReference>
<dbReference type="RefSeq" id="WP_066238569.1">
    <property type="nucleotide sequence ID" value="NZ_LSGP01000013.1"/>
</dbReference>
<dbReference type="OrthoDB" id="9805215at2"/>
<comment type="caution">
    <text evidence="18">The sequence shown here is derived from an EMBL/GenBank/DDBJ whole genome shotgun (WGS) entry which is preliminary data.</text>
</comment>
<evidence type="ECO:0000256" key="12">
    <source>
        <dbReference type="ARBA" id="ARBA00031213"/>
    </source>
</evidence>
<dbReference type="PANTHER" id="PTHR11918">
    <property type="entry name" value="RADICAL SAM PROTEINS"/>
    <property type="match status" value="1"/>
</dbReference>
<dbReference type="FunFam" id="3.80.30.20:FF:000001">
    <property type="entry name" value="tRNA-2-methylthio-N(6)-dimethylallyladenosine synthase 2"/>
    <property type="match status" value="1"/>
</dbReference>
<dbReference type="InterPro" id="IPR005839">
    <property type="entry name" value="Methylthiotransferase"/>
</dbReference>
<dbReference type="Pfam" id="PF00919">
    <property type="entry name" value="UPF0004"/>
    <property type="match status" value="1"/>
</dbReference>
<protein>
    <recommendedName>
        <fullName evidence="15">Threonylcarbamoyladenosine tRNA methylthiotransferase MtaB</fullName>
        <ecNumber evidence="3">2.8.4.5</ecNumber>
    </recommendedName>
    <alternativeName>
        <fullName evidence="12">tRNA-t(6)A37 methylthiotransferase</fullName>
    </alternativeName>
</protein>
<dbReference type="SMART" id="SM00729">
    <property type="entry name" value="Elp3"/>
    <property type="match status" value="1"/>
</dbReference>
<dbReference type="InterPro" id="IPR007197">
    <property type="entry name" value="rSAM"/>
</dbReference>
<dbReference type="GO" id="GO:0051539">
    <property type="term" value="F:4 iron, 4 sulfur cluster binding"/>
    <property type="evidence" value="ECO:0007669"/>
    <property type="project" value="UniProtKB-KW"/>
</dbReference>
<evidence type="ECO:0000256" key="14">
    <source>
        <dbReference type="ARBA" id="ARBA00061574"/>
    </source>
</evidence>
<evidence type="ECO:0000256" key="4">
    <source>
        <dbReference type="ARBA" id="ARBA00022485"/>
    </source>
</evidence>
<dbReference type="SFLD" id="SFLDG01061">
    <property type="entry name" value="methylthiotransferase"/>
    <property type="match status" value="1"/>
</dbReference>
<comment type="cofactor">
    <cofactor evidence="1">
        <name>[4Fe-4S] cluster</name>
        <dbReference type="ChEBI" id="CHEBI:49883"/>
    </cofactor>
</comment>
<keyword evidence="10" id="KW-0408">Iron</keyword>
<evidence type="ECO:0000256" key="3">
    <source>
        <dbReference type="ARBA" id="ARBA00013273"/>
    </source>
</evidence>
<dbReference type="Proteomes" id="UP000076268">
    <property type="component" value="Unassembled WGS sequence"/>
</dbReference>
<dbReference type="NCBIfam" id="TIGR00089">
    <property type="entry name" value="MiaB/RimO family radical SAM methylthiotransferase"/>
    <property type="match status" value="1"/>
</dbReference>
<dbReference type="InterPro" id="IPR006638">
    <property type="entry name" value="Elp3/MiaA/NifB-like_rSAM"/>
</dbReference>
<reference evidence="18 19" key="1">
    <citation type="submission" date="2016-02" db="EMBL/GenBank/DDBJ databases">
        <title>Anaerosporomusa subterraneum gen. nov., sp. nov., a spore-forming obligate anaerobe isolated from saprolite.</title>
        <authorList>
            <person name="Choi J.K."/>
            <person name="Shah M."/>
            <person name="Yee N."/>
        </authorList>
    </citation>
    <scope>NUCLEOTIDE SEQUENCE [LARGE SCALE GENOMIC DNA]</scope>
    <source>
        <strain evidence="18 19">RU4</strain>
    </source>
</reference>
<evidence type="ECO:0000256" key="5">
    <source>
        <dbReference type="ARBA" id="ARBA00022490"/>
    </source>
</evidence>
<dbReference type="Gene3D" id="3.40.50.12160">
    <property type="entry name" value="Methylthiotransferase, N-terminal domain"/>
    <property type="match status" value="1"/>
</dbReference>
<dbReference type="NCBIfam" id="TIGR01579">
    <property type="entry name" value="MiaB-like-C"/>
    <property type="match status" value="1"/>
</dbReference>
<comment type="catalytic activity">
    <reaction evidence="13">
        <text>N(6)-L-threonylcarbamoyladenosine(37) in tRNA + (sulfur carrier)-SH + AH2 + 2 S-adenosyl-L-methionine = 2-methylsulfanyl-N(6)-L-threonylcarbamoyladenosine(37) in tRNA + (sulfur carrier)-H + 5'-deoxyadenosine + L-methionine + A + S-adenosyl-L-homocysteine + 2 H(+)</text>
        <dbReference type="Rhea" id="RHEA:37075"/>
        <dbReference type="Rhea" id="RHEA-COMP:10163"/>
        <dbReference type="Rhea" id="RHEA-COMP:11092"/>
        <dbReference type="Rhea" id="RHEA-COMP:14737"/>
        <dbReference type="Rhea" id="RHEA-COMP:14739"/>
        <dbReference type="ChEBI" id="CHEBI:13193"/>
        <dbReference type="ChEBI" id="CHEBI:15378"/>
        <dbReference type="ChEBI" id="CHEBI:17319"/>
        <dbReference type="ChEBI" id="CHEBI:17499"/>
        <dbReference type="ChEBI" id="CHEBI:29917"/>
        <dbReference type="ChEBI" id="CHEBI:57844"/>
        <dbReference type="ChEBI" id="CHEBI:57856"/>
        <dbReference type="ChEBI" id="CHEBI:59789"/>
        <dbReference type="ChEBI" id="CHEBI:64428"/>
        <dbReference type="ChEBI" id="CHEBI:74418"/>
        <dbReference type="ChEBI" id="CHEBI:74420"/>
        <dbReference type="EC" id="2.8.4.5"/>
    </reaction>
</comment>
<keyword evidence="4" id="KW-0004">4Fe-4S</keyword>
<gene>
    <name evidence="18" type="ORF">AXX12_02430</name>
</gene>